<reference evidence="1 2" key="1">
    <citation type="submission" date="2020-09" db="EMBL/GenBank/DDBJ databases">
        <title>De no assembly of potato wild relative species, Solanum commersonii.</title>
        <authorList>
            <person name="Cho K."/>
        </authorList>
    </citation>
    <scope>NUCLEOTIDE SEQUENCE [LARGE SCALE GENOMIC DNA]</scope>
    <source>
        <strain evidence="1">LZ3.2</strain>
        <tissue evidence="1">Leaf</tissue>
    </source>
</reference>
<dbReference type="Proteomes" id="UP000824120">
    <property type="component" value="Chromosome 9"/>
</dbReference>
<dbReference type="EMBL" id="JACXVP010000009">
    <property type="protein sequence ID" value="KAG5585492.1"/>
    <property type="molecule type" value="Genomic_DNA"/>
</dbReference>
<keyword evidence="2" id="KW-1185">Reference proteome</keyword>
<evidence type="ECO:0000313" key="2">
    <source>
        <dbReference type="Proteomes" id="UP000824120"/>
    </source>
</evidence>
<name>A0A9J5XE48_SOLCO</name>
<organism evidence="1 2">
    <name type="scientific">Solanum commersonii</name>
    <name type="common">Commerson's wild potato</name>
    <name type="synonym">Commerson's nightshade</name>
    <dbReference type="NCBI Taxonomy" id="4109"/>
    <lineage>
        <taxon>Eukaryota</taxon>
        <taxon>Viridiplantae</taxon>
        <taxon>Streptophyta</taxon>
        <taxon>Embryophyta</taxon>
        <taxon>Tracheophyta</taxon>
        <taxon>Spermatophyta</taxon>
        <taxon>Magnoliopsida</taxon>
        <taxon>eudicotyledons</taxon>
        <taxon>Gunneridae</taxon>
        <taxon>Pentapetalae</taxon>
        <taxon>asterids</taxon>
        <taxon>lamiids</taxon>
        <taxon>Solanales</taxon>
        <taxon>Solanaceae</taxon>
        <taxon>Solanoideae</taxon>
        <taxon>Solaneae</taxon>
        <taxon>Solanum</taxon>
    </lineage>
</organism>
<proteinExistence type="predicted"/>
<protein>
    <submittedName>
        <fullName evidence="1">Uncharacterized protein</fullName>
    </submittedName>
</protein>
<evidence type="ECO:0000313" key="1">
    <source>
        <dbReference type="EMBL" id="KAG5585492.1"/>
    </source>
</evidence>
<gene>
    <name evidence="1" type="ORF">H5410_045926</name>
</gene>
<comment type="caution">
    <text evidence="1">The sequence shown here is derived from an EMBL/GenBank/DDBJ whole genome shotgun (WGS) entry which is preliminary data.</text>
</comment>
<dbReference type="AlphaFoldDB" id="A0A9J5XE48"/>
<accession>A0A9J5XE48</accession>
<sequence length="62" mass="7089">MLTEFIRNIDKYLGEKFFSSGRKTHLNGRPDSDDNGKHFNFHCHACSCDVEIANIVSVFPKT</sequence>